<organism evidence="2 3">
    <name type="scientific">Solidesulfovibrio aerotolerans</name>
    <dbReference type="NCBI Taxonomy" id="295255"/>
    <lineage>
        <taxon>Bacteria</taxon>
        <taxon>Pseudomonadati</taxon>
        <taxon>Thermodesulfobacteriota</taxon>
        <taxon>Desulfovibrionia</taxon>
        <taxon>Desulfovibrionales</taxon>
        <taxon>Desulfovibrionaceae</taxon>
        <taxon>Solidesulfovibrio</taxon>
    </lineage>
</organism>
<dbReference type="EMBL" id="WVUD01000014">
    <property type="protein sequence ID" value="MYL83374.1"/>
    <property type="molecule type" value="Genomic_DNA"/>
</dbReference>
<dbReference type="RefSeq" id="WP_160960596.1">
    <property type="nucleotide sequence ID" value="NZ_WVUD01000014.1"/>
</dbReference>
<comment type="caution">
    <text evidence="2">The sequence shown here is derived from an EMBL/GenBank/DDBJ whole genome shotgun (WGS) entry which is preliminary data.</text>
</comment>
<sequence length="84" mass="8887">MMGFLSVLVTAGATLIGLIILGVILLLGVRLVRPAAPSVRGNDPEEAQLLQEIHRSLGRLEARVETLEALVLDSRAKGDGPCDT</sequence>
<protein>
    <recommendedName>
        <fullName evidence="4">Envelope stress response membrane protein PspB</fullName>
    </recommendedName>
</protein>
<keyword evidence="3" id="KW-1185">Reference proteome</keyword>
<accession>A0A7C9MV75</accession>
<evidence type="ECO:0000256" key="1">
    <source>
        <dbReference type="SAM" id="Phobius"/>
    </source>
</evidence>
<evidence type="ECO:0008006" key="4">
    <source>
        <dbReference type="Google" id="ProtNLM"/>
    </source>
</evidence>
<feature type="transmembrane region" description="Helical" evidence="1">
    <location>
        <begin position="6"/>
        <end position="32"/>
    </location>
</feature>
<dbReference type="Proteomes" id="UP000482487">
    <property type="component" value="Unassembled WGS sequence"/>
</dbReference>
<evidence type="ECO:0000313" key="2">
    <source>
        <dbReference type="EMBL" id="MYL83374.1"/>
    </source>
</evidence>
<keyword evidence="1" id="KW-0472">Membrane</keyword>
<gene>
    <name evidence="2" type="ORF">GTA51_09575</name>
</gene>
<keyword evidence="1" id="KW-1133">Transmembrane helix</keyword>
<dbReference type="AlphaFoldDB" id="A0A7C9MV75"/>
<keyword evidence="1" id="KW-0812">Transmembrane</keyword>
<reference evidence="2 3" key="1">
    <citation type="submission" date="2020-01" db="EMBL/GenBank/DDBJ databases">
        <title>Genome sequence of Desulfovibrio aerotolerans DSM 16695(T).</title>
        <authorList>
            <person name="Karnachuk O."/>
            <person name="Avakyan M."/>
            <person name="Mardanov A."/>
            <person name="Kadnikov V."/>
            <person name="Ravin N."/>
        </authorList>
    </citation>
    <scope>NUCLEOTIDE SEQUENCE [LARGE SCALE GENOMIC DNA]</scope>
    <source>
        <strain evidence="2 3">DSM 16695</strain>
    </source>
</reference>
<proteinExistence type="predicted"/>
<evidence type="ECO:0000313" key="3">
    <source>
        <dbReference type="Proteomes" id="UP000482487"/>
    </source>
</evidence>
<dbReference type="OrthoDB" id="5460118at2"/>
<name>A0A7C9MV75_9BACT</name>